<evidence type="ECO:0000259" key="6">
    <source>
        <dbReference type="Pfam" id="PF23559"/>
    </source>
</evidence>
<dbReference type="GO" id="GO:0043531">
    <property type="term" value="F:ADP binding"/>
    <property type="evidence" value="ECO:0007669"/>
    <property type="project" value="InterPro"/>
</dbReference>
<keyword evidence="2" id="KW-0677">Repeat</keyword>
<dbReference type="InterPro" id="IPR058922">
    <property type="entry name" value="WHD_DRP"/>
</dbReference>
<keyword evidence="1" id="KW-0433">Leucine-rich repeat</keyword>
<evidence type="ECO:0008006" key="10">
    <source>
        <dbReference type="Google" id="ProtNLM"/>
    </source>
</evidence>
<dbReference type="Pfam" id="PF23559">
    <property type="entry name" value="WHD_DRP"/>
    <property type="match status" value="1"/>
</dbReference>
<dbReference type="GO" id="GO:0002758">
    <property type="term" value="P:innate immune response-activating signaling pathway"/>
    <property type="evidence" value="ECO:0007669"/>
    <property type="project" value="UniProtKB-ARBA"/>
</dbReference>
<name>A0A8J5RBY5_ZIZPA</name>
<reference evidence="8" key="1">
    <citation type="journal article" date="2021" name="bioRxiv">
        <title>Whole Genome Assembly and Annotation of Northern Wild Rice, Zizania palustris L., Supports a Whole Genome Duplication in the Zizania Genus.</title>
        <authorList>
            <person name="Haas M."/>
            <person name="Kono T."/>
            <person name="Macchietto M."/>
            <person name="Millas R."/>
            <person name="McGilp L."/>
            <person name="Shao M."/>
            <person name="Duquette J."/>
            <person name="Hirsch C.N."/>
            <person name="Kimball J."/>
        </authorList>
    </citation>
    <scope>NUCLEOTIDE SEQUENCE</scope>
    <source>
        <tissue evidence="8">Fresh leaf tissue</tissue>
    </source>
</reference>
<dbReference type="GO" id="GO:0009626">
    <property type="term" value="P:plant-type hypersensitive response"/>
    <property type="evidence" value="ECO:0007669"/>
    <property type="project" value="UniProtKB-ARBA"/>
</dbReference>
<dbReference type="InterPro" id="IPR002182">
    <property type="entry name" value="NB-ARC"/>
</dbReference>
<evidence type="ECO:0000256" key="1">
    <source>
        <dbReference type="ARBA" id="ARBA00022614"/>
    </source>
</evidence>
<protein>
    <recommendedName>
        <fullName evidence="10">AAA+ ATPase domain-containing protein</fullName>
    </recommendedName>
</protein>
<evidence type="ECO:0000256" key="2">
    <source>
        <dbReference type="ARBA" id="ARBA00022737"/>
    </source>
</evidence>
<dbReference type="AlphaFoldDB" id="A0A8J5RBY5"/>
<sequence length="1180" mass="132891">MAALAGVGWALSVAGWIASPMTSRLLVLLDFSKSEKLRELEATLLPQLALMLQQFESIPPGMRAQLERWTTRLRSALYHAEDILDVLDYERLHNQVITQSGGMRTFVRAKDIISGKTSELKKIINTLEKICEEGSKLLPPLSTTISNGANAKGNRSITTTSSALAQVIIGRDKERDEIVRTLKEPTGDCEPRSSSSNSKCYSVVGIYGIGGSGKTTLAQYVCDYVRMHDIFSPIMWIHVPQGFDVQRIYKEMLEAVALAATRDREAVAVAPHEYTSSLDTLQSKLKDELRGKRFLLVLDDVWAEKDAAIMQHKLDQLVSPLKDGSTGSKVLVTTRFKDAAMSLGAKTLIPIPDLSEDDLFSLLMHHALDGVSLDRREEEEQETFRSTGRKIARKLKGSPLAARVIGARLRNRFNTDFWKRISDQGVLNDTMGALWWSYQHLDVQVRRCFAYCSLFPQRYRFEREELIDLWTAQGFVIKATGSVDKTGDVGQDYFDELVSCSFLQATNVYGSKNKWFIIHDLLHELAAMVAGNDCFRVEGGEAKQLPPDVRHLFVRSSDETKVTEQICKLENLHTLILTTSFGGLGITIDELKIMTKRLKKLRVLHVDIQGCMVKIPARICKLKHLRFLRIHSPWSEKVHLPKKLDRMYHLQILELCGAGVLDFSKVVNVSHLVSLRDIRNSGFLFPNSNVPGFPGIGELKSLRELSDFRVRKDKGYELQQLKGMNHLRGRLRISGLESVESKDKALEAKLNDKKHLTSLSLQWSWSSPEQQFSCSPDLQVEILEGLCPPPQLTELEISQYGGSRYPNWMSSENRTGLFRSLQNLTLFQCHNLETLPEIGELFVHLRVLRLVVLPNLRRLPGLPDTLKSLEIRRCDALVVACQEDVDIVRSLFVDKASLDITTEEIDRFAGEQPDRFDRILSSIFGRCGSSLPPRLIRGHVRQEDYSQIMLPASVDRLIISYSYVTNTALQSCLSSCSASLASLNLRGLPFLTEIPREVMQSLAVLSDLSVEECLQFTHLRGLNHLSRLQHLSITKCPSIRALEEGDKVQALLGLAIDDIRLVPQLLSEEGCSSLWNLRIDGSQELREEEILQQLASLTSLDLSCCSWESLPTSLATLTSLEHLRLDYCKNIRFLPELPASLRSFELDDCNPLFVKSCQKAGDPNWQKITHVPTKRFSSSP</sequence>
<evidence type="ECO:0000313" key="8">
    <source>
        <dbReference type="EMBL" id="KAG8047143.1"/>
    </source>
</evidence>
<dbReference type="Proteomes" id="UP000729402">
    <property type="component" value="Unassembled WGS sequence"/>
</dbReference>
<comment type="caution">
    <text evidence="8">The sequence shown here is derived from an EMBL/GenBank/DDBJ whole genome shotgun (WGS) entry which is preliminary data.</text>
</comment>
<dbReference type="OrthoDB" id="638840at2759"/>
<feature type="signal peptide" evidence="4">
    <location>
        <begin position="1"/>
        <end position="18"/>
    </location>
</feature>
<keyword evidence="3" id="KW-0611">Plant defense</keyword>
<dbReference type="PANTHER" id="PTHR36766">
    <property type="entry name" value="PLANT BROAD-SPECTRUM MILDEW RESISTANCE PROTEIN RPW8"/>
    <property type="match status" value="1"/>
</dbReference>
<reference evidence="8" key="2">
    <citation type="submission" date="2021-02" db="EMBL/GenBank/DDBJ databases">
        <authorList>
            <person name="Kimball J.A."/>
            <person name="Haas M.W."/>
            <person name="Macchietto M."/>
            <person name="Kono T."/>
            <person name="Duquette J."/>
            <person name="Shao M."/>
        </authorList>
    </citation>
    <scope>NUCLEOTIDE SEQUENCE</scope>
    <source>
        <tissue evidence="8">Fresh leaf tissue</tissue>
    </source>
</reference>
<dbReference type="InterPro" id="IPR056789">
    <property type="entry name" value="LRR_R13L1-DRL21"/>
</dbReference>
<gene>
    <name evidence="8" type="ORF">GUJ93_ZPchr0008g12309</name>
</gene>
<dbReference type="FunFam" id="1.10.10.10:FF:000322">
    <property type="entry name" value="Probable disease resistance protein At1g63360"/>
    <property type="match status" value="1"/>
</dbReference>
<evidence type="ECO:0000313" key="9">
    <source>
        <dbReference type="Proteomes" id="UP000729402"/>
    </source>
</evidence>
<evidence type="ECO:0000256" key="3">
    <source>
        <dbReference type="ARBA" id="ARBA00022821"/>
    </source>
</evidence>
<dbReference type="Pfam" id="PF25019">
    <property type="entry name" value="LRR_R13L1-DRL21"/>
    <property type="match status" value="1"/>
</dbReference>
<proteinExistence type="predicted"/>
<evidence type="ECO:0000256" key="4">
    <source>
        <dbReference type="SAM" id="SignalP"/>
    </source>
</evidence>
<keyword evidence="9" id="KW-1185">Reference proteome</keyword>
<evidence type="ECO:0000259" key="5">
    <source>
        <dbReference type="Pfam" id="PF00931"/>
    </source>
</evidence>
<dbReference type="PANTHER" id="PTHR36766:SF64">
    <property type="entry name" value="OS12G0206100 PROTEIN"/>
    <property type="match status" value="1"/>
</dbReference>
<dbReference type="EMBL" id="JAAALK010000290">
    <property type="protein sequence ID" value="KAG8047143.1"/>
    <property type="molecule type" value="Genomic_DNA"/>
</dbReference>
<feature type="domain" description="NB-ARC" evidence="5">
    <location>
        <begin position="202"/>
        <end position="367"/>
    </location>
</feature>
<keyword evidence="4" id="KW-0732">Signal</keyword>
<dbReference type="GO" id="GO:0042742">
    <property type="term" value="P:defense response to bacterium"/>
    <property type="evidence" value="ECO:0007669"/>
    <property type="project" value="UniProtKB-ARBA"/>
</dbReference>
<evidence type="ECO:0000259" key="7">
    <source>
        <dbReference type="Pfam" id="PF25019"/>
    </source>
</evidence>
<organism evidence="8 9">
    <name type="scientific">Zizania palustris</name>
    <name type="common">Northern wild rice</name>
    <dbReference type="NCBI Taxonomy" id="103762"/>
    <lineage>
        <taxon>Eukaryota</taxon>
        <taxon>Viridiplantae</taxon>
        <taxon>Streptophyta</taxon>
        <taxon>Embryophyta</taxon>
        <taxon>Tracheophyta</taxon>
        <taxon>Spermatophyta</taxon>
        <taxon>Magnoliopsida</taxon>
        <taxon>Liliopsida</taxon>
        <taxon>Poales</taxon>
        <taxon>Poaceae</taxon>
        <taxon>BOP clade</taxon>
        <taxon>Oryzoideae</taxon>
        <taxon>Oryzeae</taxon>
        <taxon>Zizaniinae</taxon>
        <taxon>Zizania</taxon>
    </lineage>
</organism>
<feature type="chain" id="PRO_5035322351" description="AAA+ ATPase domain-containing protein" evidence="4">
    <location>
        <begin position="19"/>
        <end position="1180"/>
    </location>
</feature>
<feature type="domain" description="Disease resistance protein winged helix" evidence="6">
    <location>
        <begin position="454"/>
        <end position="526"/>
    </location>
</feature>
<accession>A0A8J5RBY5</accession>
<feature type="domain" description="R13L1/DRL21-like LRR repeat region" evidence="7">
    <location>
        <begin position="718"/>
        <end position="850"/>
    </location>
</feature>
<dbReference type="Pfam" id="PF00931">
    <property type="entry name" value="NB-ARC"/>
    <property type="match status" value="1"/>
</dbReference>